<evidence type="ECO:0000256" key="1">
    <source>
        <dbReference type="SAM" id="Phobius"/>
    </source>
</evidence>
<keyword evidence="1" id="KW-0812">Transmembrane</keyword>
<dbReference type="PANTHER" id="PTHR35041:SF6">
    <property type="entry name" value="FORMYLMETHIONINE DEFORMYLASE-LIKE PROTEIN-RELATED"/>
    <property type="match status" value="1"/>
</dbReference>
<feature type="transmembrane region" description="Helical" evidence="1">
    <location>
        <begin position="42"/>
        <end position="65"/>
    </location>
</feature>
<dbReference type="EMBL" id="MABQ02000014">
    <property type="protein sequence ID" value="PCD21152.1"/>
    <property type="molecule type" value="Genomic_DNA"/>
</dbReference>
<proteinExistence type="predicted"/>
<gene>
    <name evidence="2" type="ORF">AU210_016578</name>
</gene>
<protein>
    <submittedName>
        <fullName evidence="2">Uncharacterized protein</fullName>
    </submittedName>
</protein>
<sequence>MSRQHLPGNRNEQVGTEAFDRLQFDIDDHEPRNVTSKWSTGWVTPTLIALFYIAGLVSAAGHYFFFRYLNEREADISSQSWVSNISIAIVRVFSISLGSTLGIAYTQLLWRRLRGTPLKVSTIDSLFQMSSNPLKLLDTSGITKAPILWLTAAFLPCVPIATIFPPGALIIYQPAIKANSSMSVPWYDFDYRGNDSSYQSLAAHALFTLGSDGELRYAKPYLSRVAKRTIMSGSFLPSPSPCGANCSYTVTFLGPSFSCQDQISSDLPQLVAQNYGNVSSNGRARSEFNPAYIQYIAAQNYTAALNGNFTFEVQWNNHSSLSCTTWYSEYTLSISYSNFVQSVAVHVLKRQPLNGTYLAANELFYKDGSWYPNDWVLMSGVNVSTAYRESNVRAVMQSLVDTMSGAVSEYGSENQFIANTIVLETPLASFDPAESRSVHINLSAEVLQGLLQNITISLLTLANANLITKVTTKDYVTKYQFAFQEKLIVPYASALTISFVIVVLGLRALVKNGVSANGAGFLQLLCTTKGSKTVDEAAWAGSLGGNENVPKELEDLVVRFGELRDRVGVRAGFGVAEEVRKLVKGRNYG</sequence>
<reference evidence="2 3" key="1">
    <citation type="journal article" date="2016" name="Environ. Microbiol.">
        <title>Effector profiles distinguish formae speciales of Fusarium oxysporum.</title>
        <authorList>
            <person name="van Dam P."/>
            <person name="Fokkens L."/>
            <person name="Schmidt S.M."/>
            <person name="Linmans J.H."/>
            <person name="Kistler H.C."/>
            <person name="Ma L.J."/>
            <person name="Rep M."/>
        </authorList>
    </citation>
    <scope>NUCLEOTIDE SEQUENCE [LARGE SCALE GENOMIC DNA]</scope>
    <source>
        <strain evidence="2 3">Forc016</strain>
    </source>
</reference>
<keyword evidence="1" id="KW-0472">Membrane</keyword>
<evidence type="ECO:0000313" key="3">
    <source>
        <dbReference type="Proteomes" id="UP000219602"/>
    </source>
</evidence>
<dbReference type="Proteomes" id="UP000219602">
    <property type="component" value="Unassembled WGS sequence"/>
</dbReference>
<keyword evidence="1" id="KW-1133">Transmembrane helix</keyword>
<dbReference type="PANTHER" id="PTHR35041">
    <property type="entry name" value="MEDIATOR OF RNA POLYMERASE II TRANSCRIPTION SUBUNIT 1"/>
    <property type="match status" value="1"/>
</dbReference>
<feature type="transmembrane region" description="Helical" evidence="1">
    <location>
        <begin position="85"/>
        <end position="105"/>
    </location>
</feature>
<accession>A0A2H3G9R9</accession>
<evidence type="ECO:0000313" key="2">
    <source>
        <dbReference type="EMBL" id="PCD21152.1"/>
    </source>
</evidence>
<dbReference type="STRING" id="327505.A0A2H3G9R9"/>
<organism evidence="2 3">
    <name type="scientific">Fusarium oxysporum f. sp. radicis-cucumerinum</name>
    <dbReference type="NCBI Taxonomy" id="327505"/>
    <lineage>
        <taxon>Eukaryota</taxon>
        <taxon>Fungi</taxon>
        <taxon>Dikarya</taxon>
        <taxon>Ascomycota</taxon>
        <taxon>Pezizomycotina</taxon>
        <taxon>Sordariomycetes</taxon>
        <taxon>Hypocreomycetidae</taxon>
        <taxon>Hypocreales</taxon>
        <taxon>Nectriaceae</taxon>
        <taxon>Fusarium</taxon>
        <taxon>Fusarium oxysporum species complex</taxon>
    </lineage>
</organism>
<dbReference type="AlphaFoldDB" id="A0A2H3G9R9"/>
<reference evidence="2 3" key="2">
    <citation type="journal article" date="2017" name="Sci. Rep.">
        <title>A mobile pathogenicity chromosome in Fusarium oxysporum for infection of multiple cucurbit species.</title>
        <authorList>
            <person name="van Dam P."/>
            <person name="Fokkens L."/>
            <person name="Ayukawa Y."/>
            <person name="van der Gragt M."/>
            <person name="Ter Horst A."/>
            <person name="Brankovics B."/>
            <person name="Houterman P.M."/>
            <person name="Arie T."/>
            <person name="Rep M."/>
        </authorList>
    </citation>
    <scope>NUCLEOTIDE SEQUENCE [LARGE SCALE GENOMIC DNA]</scope>
    <source>
        <strain evidence="2 3">Forc016</strain>
    </source>
</reference>
<feature type="transmembrane region" description="Helical" evidence="1">
    <location>
        <begin position="488"/>
        <end position="510"/>
    </location>
</feature>
<name>A0A2H3G9R9_FUSOX</name>
<feature type="transmembrane region" description="Helical" evidence="1">
    <location>
        <begin position="147"/>
        <end position="172"/>
    </location>
</feature>
<comment type="caution">
    <text evidence="2">The sequence shown here is derived from an EMBL/GenBank/DDBJ whole genome shotgun (WGS) entry which is preliminary data.</text>
</comment>